<dbReference type="AlphaFoldDB" id="A0A0R3MSX8"/>
<keyword evidence="1" id="KW-0812">Transmembrane</keyword>
<proteinExistence type="predicted"/>
<dbReference type="Proteomes" id="UP000051660">
    <property type="component" value="Unassembled WGS sequence"/>
</dbReference>
<dbReference type="RefSeq" id="WP_057859075.1">
    <property type="nucleotide sequence ID" value="NZ_LLYB01000070.1"/>
</dbReference>
<comment type="caution">
    <text evidence="2">The sequence shown here is derived from an EMBL/GenBank/DDBJ whole genome shotgun (WGS) entry which is preliminary data.</text>
</comment>
<feature type="transmembrane region" description="Helical" evidence="1">
    <location>
        <begin position="133"/>
        <end position="152"/>
    </location>
</feature>
<evidence type="ECO:0000256" key="1">
    <source>
        <dbReference type="SAM" id="Phobius"/>
    </source>
</evidence>
<protein>
    <recommendedName>
        <fullName evidence="4">Transmembrane protein</fullName>
    </recommendedName>
</protein>
<evidence type="ECO:0000313" key="3">
    <source>
        <dbReference type="Proteomes" id="UP000051660"/>
    </source>
</evidence>
<feature type="transmembrane region" description="Helical" evidence="1">
    <location>
        <begin position="58"/>
        <end position="82"/>
    </location>
</feature>
<evidence type="ECO:0000313" key="2">
    <source>
        <dbReference type="EMBL" id="KRR23177.1"/>
    </source>
</evidence>
<dbReference type="OrthoDB" id="6903894at2"/>
<gene>
    <name evidence="2" type="ORF">CQ14_33535</name>
</gene>
<accession>A0A0R3MSX8</accession>
<evidence type="ECO:0008006" key="4">
    <source>
        <dbReference type="Google" id="ProtNLM"/>
    </source>
</evidence>
<reference evidence="2 3" key="1">
    <citation type="submission" date="2014-03" db="EMBL/GenBank/DDBJ databases">
        <title>Bradyrhizobium valentinum sp. nov., isolated from effective nodules of Lupinus mariae-josephae, a lupine endemic of basic-lime soils in Eastern Spain.</title>
        <authorList>
            <person name="Duran D."/>
            <person name="Rey L."/>
            <person name="Navarro A."/>
            <person name="Busquets A."/>
            <person name="Imperial J."/>
            <person name="Ruiz-Argueso T."/>
        </authorList>
    </citation>
    <scope>NUCLEOTIDE SEQUENCE [LARGE SCALE GENOMIC DNA]</scope>
    <source>
        <strain evidence="2 3">CCBAU 23086</strain>
    </source>
</reference>
<dbReference type="EMBL" id="LLYB01000070">
    <property type="protein sequence ID" value="KRR23177.1"/>
    <property type="molecule type" value="Genomic_DNA"/>
</dbReference>
<keyword evidence="1" id="KW-0472">Membrane</keyword>
<organism evidence="2 3">
    <name type="scientific">Bradyrhizobium lablabi</name>
    <dbReference type="NCBI Taxonomy" id="722472"/>
    <lineage>
        <taxon>Bacteria</taxon>
        <taxon>Pseudomonadati</taxon>
        <taxon>Pseudomonadota</taxon>
        <taxon>Alphaproteobacteria</taxon>
        <taxon>Hyphomicrobiales</taxon>
        <taxon>Nitrobacteraceae</taxon>
        <taxon>Bradyrhizobium</taxon>
    </lineage>
</organism>
<feature type="transmembrane region" description="Helical" evidence="1">
    <location>
        <begin position="89"/>
        <end position="113"/>
    </location>
</feature>
<name>A0A0R3MSX8_9BRAD</name>
<sequence length="161" mass="17730">MLFLGAHRLQIIRALLRAALVLFVLSLILPSVSKQQNFRLDLWCKAPVWEPGFGFLLFGPLGFLDAQFGWIANPLMLFAALIKIRKPGFALPAAILSAAIAAVAFTVFTAFSYTRDWHDGGVGITVCGFGPGYYLWLACSILVLIATLLKVARRFDASRQE</sequence>
<keyword evidence="1" id="KW-1133">Transmembrane helix</keyword>